<protein>
    <submittedName>
        <fullName evidence="2">Uncharacterized protein</fullName>
    </submittedName>
</protein>
<keyword evidence="1" id="KW-0472">Membrane</keyword>
<proteinExistence type="predicted"/>
<feature type="transmembrane region" description="Helical" evidence="1">
    <location>
        <begin position="6"/>
        <end position="27"/>
    </location>
</feature>
<sequence>MALRSSVVMAVTMLAGGIIVLLIFNAADRKTWYDKWEPVSALSPRPGISPRPETRVSAAVPHLALQQATFPDPPSKGEDQRLCILADRWAGDDPVGSATWVAKQPDGPEKTRILSAMSAVWARKNPREAAALIANLGLPDGEAKDQAIASVASAWAMDEPSAAARWVGTLPTGPGREYAIENVAFQWMQTDPGGFSTWVQGLPEAEDRDSAINAAVGTLVAPDPDLAINLAGLIKNDVIRRRQIKRAAEHWLKVDTVAARTWILDSTLSDEVKQQLLARQR</sequence>
<organism evidence="2">
    <name type="scientific">mine drainage metagenome</name>
    <dbReference type="NCBI Taxonomy" id="410659"/>
    <lineage>
        <taxon>unclassified sequences</taxon>
        <taxon>metagenomes</taxon>
        <taxon>ecological metagenomes</taxon>
    </lineage>
</organism>
<evidence type="ECO:0000313" key="2">
    <source>
        <dbReference type="EMBL" id="OIR15065.1"/>
    </source>
</evidence>
<gene>
    <name evidence="2" type="ORF">GALL_41840</name>
</gene>
<accession>A0A1J5T2G2</accession>
<reference evidence="2" key="1">
    <citation type="submission" date="2016-10" db="EMBL/GenBank/DDBJ databases">
        <title>Sequence of Gallionella enrichment culture.</title>
        <authorList>
            <person name="Poehlein A."/>
            <person name="Muehling M."/>
            <person name="Daniel R."/>
        </authorList>
    </citation>
    <scope>NUCLEOTIDE SEQUENCE</scope>
</reference>
<comment type="caution">
    <text evidence="2">The sequence shown here is derived from an EMBL/GenBank/DDBJ whole genome shotgun (WGS) entry which is preliminary data.</text>
</comment>
<dbReference type="AlphaFoldDB" id="A0A1J5T2G2"/>
<keyword evidence="1" id="KW-1133">Transmembrane helix</keyword>
<evidence type="ECO:0000256" key="1">
    <source>
        <dbReference type="SAM" id="Phobius"/>
    </source>
</evidence>
<keyword evidence="1" id="KW-0812">Transmembrane</keyword>
<name>A0A1J5T2G2_9ZZZZ</name>
<dbReference type="EMBL" id="MLJW01000010">
    <property type="protein sequence ID" value="OIR15065.1"/>
    <property type="molecule type" value="Genomic_DNA"/>
</dbReference>